<evidence type="ECO:0000256" key="4">
    <source>
        <dbReference type="ARBA" id="ARBA00023054"/>
    </source>
</evidence>
<organism evidence="9 10">
    <name type="scientific">Fasciola gigantica</name>
    <name type="common">Giant liver fluke</name>
    <dbReference type="NCBI Taxonomy" id="46835"/>
    <lineage>
        <taxon>Eukaryota</taxon>
        <taxon>Metazoa</taxon>
        <taxon>Spiralia</taxon>
        <taxon>Lophotrochozoa</taxon>
        <taxon>Platyhelminthes</taxon>
        <taxon>Trematoda</taxon>
        <taxon>Digenea</taxon>
        <taxon>Plagiorchiida</taxon>
        <taxon>Echinostomata</taxon>
        <taxon>Echinostomatoidea</taxon>
        <taxon>Fasciolidae</taxon>
        <taxon>Fasciola</taxon>
    </lineage>
</organism>
<feature type="compositionally biased region" description="Basic and acidic residues" evidence="8">
    <location>
        <begin position="10"/>
        <end position="19"/>
    </location>
</feature>
<keyword evidence="5" id="KW-0969">Cilium</keyword>
<feature type="region of interest" description="Disordered" evidence="8">
    <location>
        <begin position="460"/>
        <end position="482"/>
    </location>
</feature>
<dbReference type="PANTHER" id="PTHR31954">
    <property type="entry name" value="CILIA- AND FLAGELLA-ASSOCIATED PROTEIN 157"/>
    <property type="match status" value="1"/>
</dbReference>
<dbReference type="EMBL" id="SUNJ01004510">
    <property type="protein sequence ID" value="TPP64361.1"/>
    <property type="molecule type" value="Genomic_DNA"/>
</dbReference>
<comment type="caution">
    <text evidence="9">The sequence shown here is derived from an EMBL/GenBank/DDBJ whole genome shotgun (WGS) entry which is preliminary data.</text>
</comment>
<dbReference type="AlphaFoldDB" id="A0A504YWG6"/>
<accession>A0A504YWG6</accession>
<feature type="region of interest" description="Disordered" evidence="8">
    <location>
        <begin position="1"/>
        <end position="25"/>
    </location>
</feature>
<dbReference type="GO" id="GO:0008017">
    <property type="term" value="F:microtubule binding"/>
    <property type="evidence" value="ECO:0007669"/>
    <property type="project" value="TreeGrafter"/>
</dbReference>
<evidence type="ECO:0000256" key="8">
    <source>
        <dbReference type="SAM" id="MobiDB-lite"/>
    </source>
</evidence>
<evidence type="ECO:0000256" key="3">
    <source>
        <dbReference type="ARBA" id="ARBA00014087"/>
    </source>
</evidence>
<feature type="coiled-coil region" evidence="7">
    <location>
        <begin position="332"/>
        <end position="362"/>
    </location>
</feature>
<keyword evidence="6" id="KW-0966">Cell projection</keyword>
<gene>
    <name evidence="9" type="ORF">FGIG_06422</name>
</gene>
<protein>
    <recommendedName>
        <fullName evidence="3">Cilia- and flagella-associated protein 157</fullName>
    </recommendedName>
</protein>
<dbReference type="OrthoDB" id="166611at2759"/>
<proteinExistence type="inferred from homology"/>
<evidence type="ECO:0000256" key="2">
    <source>
        <dbReference type="ARBA" id="ARBA00010841"/>
    </source>
</evidence>
<dbReference type="InterPro" id="IPR038844">
    <property type="entry name" value="CFAP157"/>
</dbReference>
<evidence type="ECO:0000256" key="6">
    <source>
        <dbReference type="ARBA" id="ARBA00023273"/>
    </source>
</evidence>
<dbReference type="PANTHER" id="PTHR31954:SF1">
    <property type="entry name" value="CILIA- AND FLAGELLA-ASSOCIATED PROTEIN 157"/>
    <property type="match status" value="1"/>
</dbReference>
<comment type="subcellular location">
    <subcellularLocation>
        <location evidence="1">Cell projection</location>
        <location evidence="1">Cilium</location>
    </subcellularLocation>
</comment>
<dbReference type="GO" id="GO:0036064">
    <property type="term" value="C:ciliary basal body"/>
    <property type="evidence" value="ECO:0007669"/>
    <property type="project" value="TreeGrafter"/>
</dbReference>
<evidence type="ECO:0000313" key="9">
    <source>
        <dbReference type="EMBL" id="TPP64361.1"/>
    </source>
</evidence>
<dbReference type="Proteomes" id="UP000316759">
    <property type="component" value="Unassembled WGS sequence"/>
</dbReference>
<keyword evidence="4 7" id="KW-0175">Coiled coil</keyword>
<evidence type="ECO:0000313" key="10">
    <source>
        <dbReference type="Proteomes" id="UP000316759"/>
    </source>
</evidence>
<keyword evidence="10" id="KW-1185">Reference proteome</keyword>
<sequence>MAKKRRTRSKKGDKSRTDLKSASSRDTGVRDYLNYDEESCVRQVLNLKDEIKKSQYIIDNLCLMTEDIRSIQCIKEGDKLVLKDYLENCIIRKDSEISSLLKKEKELEEWTKRQHEEHENRVARLLLEMEAVVERLGSEKANLAGKIASMEEIRVQRDQLHAKFEEISRTLEDLEEQNRRNFHKRDLEVTVEQKRLYDEMQRRCIQLSDEFLVVTKRRMAKSQLLTLEINCGLHKQLHKLGDRSTMLLGQNHSTEQAIVQVKRDVEVMNEVAQKMNQKFRSCLKEFQDMISQCKSKENELLQLTTEINPDTKPTNSFSDAYSARTTELQAEKERLATILADKKSLLESLKAEETDIDECLAEDACHLRGLVTANEGLNDMLRDTDMALRDSLELFATSTAINFTERRKRQDHLLTALFVLLHTSNHACGRIDPQSLGAPSLRCTTGWTYTTKSAKMMKSPCTRVSGSSEFTHNEPSRTDNNIPGLIPEDSHDHVMISPEKLLEFGLIQVDDGQIWRNSAAFHRDLSVTAKGLNRYLTNQPNFCSVGVQTNRQTHRSGYRPKKEIHLPELFPASDCSELEKRRRRENKTTIDFKRNDARQVNFDLSSSTDNALPSLQFLALI</sequence>
<feature type="coiled-coil region" evidence="7">
    <location>
        <begin position="115"/>
        <end position="177"/>
    </location>
</feature>
<evidence type="ECO:0000256" key="5">
    <source>
        <dbReference type="ARBA" id="ARBA00023069"/>
    </source>
</evidence>
<name>A0A504YWG6_FASGI</name>
<comment type="similarity">
    <text evidence="2">Belongs to the CFAP157 family.</text>
</comment>
<reference evidence="9 10" key="1">
    <citation type="submission" date="2019-04" db="EMBL/GenBank/DDBJ databases">
        <title>Annotation for the trematode Fasciola gigantica.</title>
        <authorList>
            <person name="Choi Y.-J."/>
        </authorList>
    </citation>
    <scope>NUCLEOTIDE SEQUENCE [LARGE SCALE GENOMIC DNA]</scope>
    <source>
        <strain evidence="9">Uganda_cow_1</strain>
    </source>
</reference>
<evidence type="ECO:0000256" key="7">
    <source>
        <dbReference type="SAM" id="Coils"/>
    </source>
</evidence>
<evidence type="ECO:0000256" key="1">
    <source>
        <dbReference type="ARBA" id="ARBA00004138"/>
    </source>
</evidence>